<evidence type="ECO:0000259" key="2">
    <source>
        <dbReference type="Pfam" id="PF00675"/>
    </source>
</evidence>
<organism evidence="4 5">
    <name type="scientific">candidate division WWE3 bacterium CG08_land_8_20_14_0_20_41_15</name>
    <dbReference type="NCBI Taxonomy" id="1975086"/>
    <lineage>
        <taxon>Bacteria</taxon>
        <taxon>Katanobacteria</taxon>
    </lineage>
</organism>
<dbReference type="Proteomes" id="UP000231098">
    <property type="component" value="Unassembled WGS sequence"/>
</dbReference>
<name>A0A2H0X9A9_UNCKA</name>
<feature type="domain" description="Peptidase M16 N-terminal" evidence="2">
    <location>
        <begin position="19"/>
        <end position="144"/>
    </location>
</feature>
<dbReference type="PANTHER" id="PTHR11851:SF49">
    <property type="entry name" value="MITOCHONDRIAL-PROCESSING PEPTIDASE SUBUNIT ALPHA"/>
    <property type="match status" value="1"/>
</dbReference>
<dbReference type="SUPFAM" id="SSF63411">
    <property type="entry name" value="LuxS/MPP-like metallohydrolase"/>
    <property type="match status" value="2"/>
</dbReference>
<proteinExistence type="inferred from homology"/>
<dbReference type="InterPro" id="IPR050361">
    <property type="entry name" value="MPP/UQCRC_Complex"/>
</dbReference>
<dbReference type="Pfam" id="PF05193">
    <property type="entry name" value="Peptidase_M16_C"/>
    <property type="match status" value="1"/>
</dbReference>
<evidence type="ECO:0000313" key="4">
    <source>
        <dbReference type="EMBL" id="PIS21504.1"/>
    </source>
</evidence>
<dbReference type="InterPro" id="IPR011765">
    <property type="entry name" value="Pept_M16_N"/>
</dbReference>
<dbReference type="EMBL" id="PEYV01000040">
    <property type="protein sequence ID" value="PIS21504.1"/>
    <property type="molecule type" value="Genomic_DNA"/>
</dbReference>
<evidence type="ECO:0008006" key="6">
    <source>
        <dbReference type="Google" id="ProtNLM"/>
    </source>
</evidence>
<dbReference type="InterPro" id="IPR011249">
    <property type="entry name" value="Metalloenz_LuxS/M16"/>
</dbReference>
<protein>
    <recommendedName>
        <fullName evidence="6">Peptidase M16</fullName>
    </recommendedName>
</protein>
<dbReference type="GO" id="GO:0046872">
    <property type="term" value="F:metal ion binding"/>
    <property type="evidence" value="ECO:0007669"/>
    <property type="project" value="InterPro"/>
</dbReference>
<feature type="domain" description="Peptidase M16 C-terminal" evidence="3">
    <location>
        <begin position="171"/>
        <end position="344"/>
    </location>
</feature>
<sequence length="419" mass="47140">MVTSHFQKQTLKNGLRLILVPNHTLPSVSSMVLIGAGSRYENKNNSGISHFAEHMFFKGTKKRPDLITLAKELDSIGAVFNAGTSLEMTNYYIKSAKAHLEKSLDVLSDILINSKFEEGEIEKEKGVITEEINMIHDEPRKYLAFVYCNLLYGDTPMGWDIAGTKESINSFKRETFIDYLNNLYQAQNAVLVIAGSFEEKEAKEMAEKGFLKMSNKSTQSFLPQIESQTKPATKISFRETDQTHLALGFRSFSRFDPDRYALEVLDAIFGGGMSSRLFEEAREKRSLCYYVYSDTNFFHDVGTFSAFAGVATNRLPEAVKVILSEFHRLADVEIPEEEIKKAKEYVKGHFILTLEDTMNTAGFYGEQEILEGKIETPEEVIAKIDAVSSGDLSRVAKRVVKENNLNLAVIGPVKDQNLL</sequence>
<gene>
    <name evidence="4" type="ORF">COT51_02420</name>
</gene>
<accession>A0A2H0X9A9</accession>
<evidence type="ECO:0000256" key="1">
    <source>
        <dbReference type="ARBA" id="ARBA00007261"/>
    </source>
</evidence>
<evidence type="ECO:0000313" key="5">
    <source>
        <dbReference type="Proteomes" id="UP000231098"/>
    </source>
</evidence>
<dbReference type="Pfam" id="PF00675">
    <property type="entry name" value="Peptidase_M16"/>
    <property type="match status" value="1"/>
</dbReference>
<dbReference type="PANTHER" id="PTHR11851">
    <property type="entry name" value="METALLOPROTEASE"/>
    <property type="match status" value="1"/>
</dbReference>
<dbReference type="AlphaFoldDB" id="A0A2H0X9A9"/>
<comment type="caution">
    <text evidence="4">The sequence shown here is derived from an EMBL/GenBank/DDBJ whole genome shotgun (WGS) entry which is preliminary data.</text>
</comment>
<dbReference type="InterPro" id="IPR007863">
    <property type="entry name" value="Peptidase_M16_C"/>
</dbReference>
<comment type="similarity">
    <text evidence="1">Belongs to the peptidase M16 family.</text>
</comment>
<evidence type="ECO:0000259" key="3">
    <source>
        <dbReference type="Pfam" id="PF05193"/>
    </source>
</evidence>
<dbReference type="Gene3D" id="3.30.830.10">
    <property type="entry name" value="Metalloenzyme, LuxS/M16 peptidase-like"/>
    <property type="match status" value="2"/>
</dbReference>
<reference evidence="5" key="1">
    <citation type="submission" date="2017-09" db="EMBL/GenBank/DDBJ databases">
        <title>Depth-based differentiation of microbial function through sediment-hosted aquifers and enrichment of novel symbionts in the deep terrestrial subsurface.</title>
        <authorList>
            <person name="Probst A.J."/>
            <person name="Ladd B."/>
            <person name="Jarett J.K."/>
            <person name="Geller-Mcgrath D.E."/>
            <person name="Sieber C.M.K."/>
            <person name="Emerson J.B."/>
            <person name="Anantharaman K."/>
            <person name="Thomas B.C."/>
            <person name="Malmstrom R."/>
            <person name="Stieglmeier M."/>
            <person name="Klingl A."/>
            <person name="Woyke T."/>
            <person name="Ryan C.M."/>
            <person name="Banfield J.F."/>
        </authorList>
    </citation>
    <scope>NUCLEOTIDE SEQUENCE [LARGE SCALE GENOMIC DNA]</scope>
</reference>